<organism evidence="6 7">
    <name type="scientific">Chitinophaga agri</name>
    <dbReference type="NCBI Taxonomy" id="2703787"/>
    <lineage>
        <taxon>Bacteria</taxon>
        <taxon>Pseudomonadati</taxon>
        <taxon>Bacteroidota</taxon>
        <taxon>Chitinophagia</taxon>
        <taxon>Chitinophagales</taxon>
        <taxon>Chitinophagaceae</taxon>
        <taxon>Chitinophaga</taxon>
    </lineage>
</organism>
<keyword evidence="1" id="KW-0677">Repeat</keyword>
<dbReference type="KEGG" id="chih:GWR21_01400"/>
<name>A0A6B9Z8J8_9BACT</name>
<dbReference type="Gene3D" id="1.25.40.10">
    <property type="entry name" value="Tetratricopeptide repeat domain"/>
    <property type="match status" value="1"/>
</dbReference>
<keyword evidence="2 3" id="KW-0802">TPR repeat</keyword>
<keyword evidence="7" id="KW-1185">Reference proteome</keyword>
<dbReference type="SUPFAM" id="SSF56601">
    <property type="entry name" value="beta-lactamase/transpeptidase-like"/>
    <property type="match status" value="1"/>
</dbReference>
<evidence type="ECO:0000256" key="2">
    <source>
        <dbReference type="ARBA" id="ARBA00022803"/>
    </source>
</evidence>
<dbReference type="PANTHER" id="PTHR46825">
    <property type="entry name" value="D-ALANYL-D-ALANINE-CARBOXYPEPTIDASE/ENDOPEPTIDASE AMPH"/>
    <property type="match status" value="1"/>
</dbReference>
<dbReference type="InterPro" id="IPR012338">
    <property type="entry name" value="Beta-lactam/transpept-like"/>
</dbReference>
<evidence type="ECO:0000259" key="5">
    <source>
        <dbReference type="Pfam" id="PF00144"/>
    </source>
</evidence>
<dbReference type="Pfam" id="PF00144">
    <property type="entry name" value="Beta-lactamase"/>
    <property type="match status" value="1"/>
</dbReference>
<dbReference type="EMBL" id="CP048113">
    <property type="protein sequence ID" value="QHS58296.1"/>
    <property type="molecule type" value="Genomic_DNA"/>
</dbReference>
<evidence type="ECO:0000256" key="1">
    <source>
        <dbReference type="ARBA" id="ARBA00022737"/>
    </source>
</evidence>
<dbReference type="PROSITE" id="PS50005">
    <property type="entry name" value="TPR"/>
    <property type="match status" value="1"/>
</dbReference>
<reference evidence="6 7" key="1">
    <citation type="submission" date="2020-01" db="EMBL/GenBank/DDBJ databases">
        <title>Complete genome sequence of Chitinophaga sp. H33E-04 isolated from quinoa roots.</title>
        <authorList>
            <person name="Weon H.-Y."/>
            <person name="Lee S.A."/>
        </authorList>
    </citation>
    <scope>NUCLEOTIDE SEQUENCE [LARGE SCALE GENOMIC DNA]</scope>
    <source>
        <strain evidence="6 7">H33E-04</strain>
    </source>
</reference>
<evidence type="ECO:0000313" key="7">
    <source>
        <dbReference type="Proteomes" id="UP000476411"/>
    </source>
</evidence>
<dbReference type="AlphaFoldDB" id="A0A6B9Z8J8"/>
<dbReference type="InterPro" id="IPR001466">
    <property type="entry name" value="Beta-lactam-related"/>
</dbReference>
<dbReference type="SMART" id="SM00028">
    <property type="entry name" value="TPR"/>
    <property type="match status" value="2"/>
</dbReference>
<dbReference type="GO" id="GO:0016787">
    <property type="term" value="F:hydrolase activity"/>
    <property type="evidence" value="ECO:0007669"/>
    <property type="project" value="UniProtKB-KW"/>
</dbReference>
<proteinExistence type="predicted"/>
<feature type="signal peptide" evidence="4">
    <location>
        <begin position="1"/>
        <end position="24"/>
    </location>
</feature>
<keyword evidence="6" id="KW-0378">Hydrolase</keyword>
<dbReference type="InterPro" id="IPR013105">
    <property type="entry name" value="TPR_2"/>
</dbReference>
<feature type="domain" description="Beta-lactamase-related" evidence="5">
    <location>
        <begin position="48"/>
        <end position="327"/>
    </location>
</feature>
<evidence type="ECO:0000313" key="6">
    <source>
        <dbReference type="EMBL" id="QHS58296.1"/>
    </source>
</evidence>
<gene>
    <name evidence="6" type="ORF">GWR21_01400</name>
</gene>
<evidence type="ECO:0000256" key="4">
    <source>
        <dbReference type="SAM" id="SignalP"/>
    </source>
</evidence>
<keyword evidence="4" id="KW-0732">Signal</keyword>
<sequence>MQNMNRRNIVLALSFLFILPAAFGQQSKAAAIDSVIQRAYRLGVFNGNVLVKDNNRTVYHTAIGQADATGSQPLTEQHRFHIGSIAKEFSAAGIMLLQQEGRLSLHDHVSKYLPNLPSWADSIEIIHLLQYTSGLPDVKWKTVNTDADNMADLQQLTRLNTVPGQTYAYNNNNIFLQRQIIEKVSGRSFKDFVTQRLLLPAGMKTAIVDPTETTPLMSKSFSNDKKQDPLTIPISGQTAVTLQDLYLWSEAINHFKILHPASTRTILYPFAPNRQAGLGGGGMEGNKMIRHVHDGTGRNFQALLVSDPVKGRTVILLTNNMQNNLYDFNTAIQNILDGKPYTQPKKAGFNLLLANIKDQKGEQLLTLYNQLKQQYSEQYDFDGEGTLNRLGYHLMGQGRIDDAIIVFEYNTTLFPQSGNVFDSLGEAYYKKGDKARALVNYKRSLELDPGNETAKMIIAELTAK</sequence>
<evidence type="ECO:0000256" key="3">
    <source>
        <dbReference type="PROSITE-ProRule" id="PRU00339"/>
    </source>
</evidence>
<dbReference type="SUPFAM" id="SSF48452">
    <property type="entry name" value="TPR-like"/>
    <property type="match status" value="1"/>
</dbReference>
<dbReference type="InterPro" id="IPR019734">
    <property type="entry name" value="TPR_rpt"/>
</dbReference>
<dbReference type="InterPro" id="IPR050491">
    <property type="entry name" value="AmpC-like"/>
</dbReference>
<dbReference type="InterPro" id="IPR011990">
    <property type="entry name" value="TPR-like_helical_dom_sf"/>
</dbReference>
<feature type="repeat" description="TPR" evidence="3">
    <location>
        <begin position="418"/>
        <end position="451"/>
    </location>
</feature>
<accession>A0A6B9Z8J8</accession>
<dbReference type="Proteomes" id="UP000476411">
    <property type="component" value="Chromosome"/>
</dbReference>
<feature type="chain" id="PRO_5025549059" evidence="4">
    <location>
        <begin position="25"/>
        <end position="464"/>
    </location>
</feature>
<dbReference type="PROSITE" id="PS50293">
    <property type="entry name" value="TPR_REGION"/>
    <property type="match status" value="1"/>
</dbReference>
<dbReference type="Pfam" id="PF07719">
    <property type="entry name" value="TPR_2"/>
    <property type="match status" value="1"/>
</dbReference>
<protein>
    <submittedName>
        <fullName evidence="6">Serine hydrolase</fullName>
    </submittedName>
</protein>
<dbReference type="Gene3D" id="3.40.710.10">
    <property type="entry name" value="DD-peptidase/beta-lactamase superfamily"/>
    <property type="match status" value="1"/>
</dbReference>
<dbReference type="PANTHER" id="PTHR46825:SF9">
    <property type="entry name" value="BETA-LACTAMASE-RELATED DOMAIN-CONTAINING PROTEIN"/>
    <property type="match status" value="1"/>
</dbReference>